<organism evidence="1 2">
    <name type="scientific">Bacteroides eggerthii</name>
    <dbReference type="NCBI Taxonomy" id="28111"/>
    <lineage>
        <taxon>Bacteria</taxon>
        <taxon>Pseudomonadati</taxon>
        <taxon>Bacteroidota</taxon>
        <taxon>Bacteroidia</taxon>
        <taxon>Bacteroidales</taxon>
        <taxon>Bacteroidaceae</taxon>
        <taxon>Bacteroides</taxon>
    </lineage>
</organism>
<name>A0ABT7U8H5_9BACE</name>
<comment type="caution">
    <text evidence="1">The sequence shown here is derived from an EMBL/GenBank/DDBJ whole genome shotgun (WGS) entry which is preliminary data.</text>
</comment>
<reference evidence="2" key="2">
    <citation type="submission" date="2023-07" db="EMBL/GenBank/DDBJ databases">
        <title>Identification and characterization of horizontal gene transfer across gut microbiota members of farm animals based on homology search.</title>
        <authorList>
            <person name="Schwarzerova J."/>
            <person name="Nykrynova M."/>
            <person name="Jureckova K."/>
            <person name="Cejkova D."/>
            <person name="Rychlik I."/>
        </authorList>
    </citation>
    <scope>NUCLEOTIDE SEQUENCE [LARGE SCALE GENOMIC DNA]</scope>
    <source>
        <strain evidence="2">ET4</strain>
    </source>
</reference>
<dbReference type="EMBL" id="JAUDCF010000053">
    <property type="protein sequence ID" value="MDM8146817.1"/>
    <property type="molecule type" value="Genomic_DNA"/>
</dbReference>
<evidence type="ECO:0008006" key="3">
    <source>
        <dbReference type="Google" id="ProtNLM"/>
    </source>
</evidence>
<dbReference type="Proteomes" id="UP001228403">
    <property type="component" value="Unassembled WGS sequence"/>
</dbReference>
<proteinExistence type="predicted"/>
<evidence type="ECO:0000313" key="1">
    <source>
        <dbReference type="EMBL" id="MDM8146817.1"/>
    </source>
</evidence>
<gene>
    <name evidence="1" type="ORF">QUW02_12960</name>
</gene>
<reference evidence="1 2" key="1">
    <citation type="submission" date="2023-06" db="EMBL/GenBank/DDBJ databases">
        <authorList>
            <person name="Zeman M."/>
            <person name="Kubasova T."/>
            <person name="Jahodarova E."/>
            <person name="Nykrynova M."/>
            <person name="Rychlik I."/>
        </authorList>
    </citation>
    <scope>NUCLEOTIDE SEQUENCE [LARGE SCALE GENOMIC DNA]</scope>
    <source>
        <strain evidence="1 2">ET4</strain>
    </source>
</reference>
<sequence>MGKSISEVMDLITNKNFKNIRGLDIYGGLIDSFDMLSSDILDMLCAEDEIKKLLSKMTPEERQEIYDRISKKM</sequence>
<evidence type="ECO:0000313" key="2">
    <source>
        <dbReference type="Proteomes" id="UP001228403"/>
    </source>
</evidence>
<protein>
    <recommendedName>
        <fullName evidence="3">FAD assembly factor SdhE</fullName>
    </recommendedName>
</protein>
<keyword evidence="2" id="KW-1185">Reference proteome</keyword>
<accession>A0ABT7U8H5</accession>